<keyword evidence="3" id="KW-1003">Cell membrane</keyword>
<name>A0ABQ6IX33_9MICO</name>
<evidence type="ECO:0000313" key="11">
    <source>
        <dbReference type="Proteomes" id="UP001157126"/>
    </source>
</evidence>
<comment type="subcellular location">
    <subcellularLocation>
        <location evidence="1">Cell membrane</location>
        <topology evidence="1">Multi-pass membrane protein</topology>
    </subcellularLocation>
</comment>
<dbReference type="PANTHER" id="PTHR33406:SF6">
    <property type="entry name" value="MEMBRANE PROTEIN YDGH-RELATED"/>
    <property type="match status" value="1"/>
</dbReference>
<evidence type="ECO:0000256" key="4">
    <source>
        <dbReference type="ARBA" id="ARBA00022692"/>
    </source>
</evidence>
<feature type="transmembrane region" description="Helical" evidence="8">
    <location>
        <begin position="565"/>
        <end position="584"/>
    </location>
</feature>
<evidence type="ECO:0000256" key="1">
    <source>
        <dbReference type="ARBA" id="ARBA00004651"/>
    </source>
</evidence>
<dbReference type="PANTHER" id="PTHR33406">
    <property type="entry name" value="MEMBRANE PROTEIN MJ1562-RELATED"/>
    <property type="match status" value="1"/>
</dbReference>
<gene>
    <name evidence="10" type="ORF">GCM10025883_41090</name>
</gene>
<evidence type="ECO:0000256" key="6">
    <source>
        <dbReference type="ARBA" id="ARBA00023136"/>
    </source>
</evidence>
<evidence type="ECO:0000256" key="8">
    <source>
        <dbReference type="SAM" id="Phobius"/>
    </source>
</evidence>
<feature type="transmembrane region" description="Helical" evidence="8">
    <location>
        <begin position="621"/>
        <end position="643"/>
    </location>
</feature>
<protein>
    <submittedName>
        <fullName evidence="10">Membrane protein</fullName>
    </submittedName>
</protein>
<accession>A0ABQ6IX33</accession>
<dbReference type="SUPFAM" id="SSF82866">
    <property type="entry name" value="Multidrug efflux transporter AcrB transmembrane domain"/>
    <property type="match status" value="2"/>
</dbReference>
<feature type="transmembrane region" description="Helical" evidence="8">
    <location>
        <begin position="697"/>
        <end position="724"/>
    </location>
</feature>
<feature type="transmembrane region" description="Helical" evidence="8">
    <location>
        <begin position="263"/>
        <end position="285"/>
    </location>
</feature>
<evidence type="ECO:0000313" key="10">
    <source>
        <dbReference type="EMBL" id="GMA42064.1"/>
    </source>
</evidence>
<dbReference type="PROSITE" id="PS50156">
    <property type="entry name" value="SSD"/>
    <property type="match status" value="1"/>
</dbReference>
<feature type="transmembrane region" description="Helical" evidence="8">
    <location>
        <begin position="193"/>
        <end position="215"/>
    </location>
</feature>
<dbReference type="InterPro" id="IPR050545">
    <property type="entry name" value="Mycobact_MmpL"/>
</dbReference>
<comment type="similarity">
    <text evidence="2">Belongs to the resistance-nodulation-cell division (RND) (TC 2.A.6) family. MmpL subfamily.</text>
</comment>
<evidence type="ECO:0000259" key="9">
    <source>
        <dbReference type="PROSITE" id="PS50156"/>
    </source>
</evidence>
<dbReference type="EMBL" id="BSUO01000001">
    <property type="protein sequence ID" value="GMA42064.1"/>
    <property type="molecule type" value="Genomic_DNA"/>
</dbReference>
<evidence type="ECO:0000256" key="2">
    <source>
        <dbReference type="ARBA" id="ARBA00010157"/>
    </source>
</evidence>
<feature type="domain" description="SSD" evidence="9">
    <location>
        <begin position="598"/>
        <end position="722"/>
    </location>
</feature>
<dbReference type="Proteomes" id="UP001157126">
    <property type="component" value="Unassembled WGS sequence"/>
</dbReference>
<comment type="caution">
    <text evidence="10">The sequence shown here is derived from an EMBL/GenBank/DDBJ whole genome shotgun (WGS) entry which is preliminary data.</text>
</comment>
<evidence type="ECO:0000256" key="3">
    <source>
        <dbReference type="ARBA" id="ARBA00022475"/>
    </source>
</evidence>
<dbReference type="Gene3D" id="1.20.1640.10">
    <property type="entry name" value="Multidrug efflux transporter AcrB transmembrane domain"/>
    <property type="match status" value="2"/>
</dbReference>
<reference evidence="11" key="1">
    <citation type="journal article" date="2019" name="Int. J. Syst. Evol. Microbiol.">
        <title>The Global Catalogue of Microorganisms (GCM) 10K type strain sequencing project: providing services to taxonomists for standard genome sequencing and annotation.</title>
        <authorList>
            <consortium name="The Broad Institute Genomics Platform"/>
            <consortium name="The Broad Institute Genome Sequencing Center for Infectious Disease"/>
            <person name="Wu L."/>
            <person name="Ma J."/>
        </authorList>
    </citation>
    <scope>NUCLEOTIDE SEQUENCE [LARGE SCALE GENOMIC DNA]</scope>
    <source>
        <strain evidence="11">NBRC 113072</strain>
    </source>
</reference>
<feature type="transmembrane region" description="Helical" evidence="8">
    <location>
        <begin position="29"/>
        <end position="48"/>
    </location>
</feature>
<proteinExistence type="inferred from homology"/>
<evidence type="ECO:0000256" key="7">
    <source>
        <dbReference type="SAM" id="MobiDB-lite"/>
    </source>
</evidence>
<keyword evidence="5 8" id="KW-1133">Transmembrane helix</keyword>
<evidence type="ECO:0000256" key="5">
    <source>
        <dbReference type="ARBA" id="ARBA00022989"/>
    </source>
</evidence>
<keyword evidence="6 8" id="KW-0472">Membrane</keyword>
<sequence length="751" mass="78617">MTSDTSHVAAGPPEPTGGPWRAHARVTYALRWPIIAFWIALAALAVSFPPPAVAGASGAGSLMSADGEAFKTEVREMEVFGFPLFSRTVVVQRDETGLSPYVQAESVLDAVAVNQREPRPPLLGALPMPNAVTFGAGQDERGTTVLTYLFMDPRTDFGTQHTESRVYAQQNLERQEDHVIGVAGSIPARAQQAYILGLHLPTLELLTLVAIFVIVAAAFRSVVVPFIALGASGIALVITMWVVTMLADLLGVSAPAELQPVLLALLLGVVTDYTIFYVTGLGTAFGRGTKDRRGAVTSAVTTYTPIIVAAGVTVAAATLSLVVARSAFYRPFGPAMAVTILVGLFVAITLVPAIVAVLGRGVFWPRRRAGIASMAQPSRWMAAMVSGLSRKTPAVAALVVSAVVLTIMALPMAGMILKAGFTSSLPDDNTVKRAAVAAAEGFSPGITSPTSVLVHGPGITDDLDGLIDLQDRVAEQPGVAGVVGPALSMPQFDLGVFTNDEHDTARMLVVLKDAPLDGTAVQTLSRLRETLPDLAADSGLQVEHIGVGGDTALAADIIDGTLDDLGRLALAGLAVNLLILIVFLRAVVAPLYLLACNVLSVAAALGLTTFVFTNLLGEDGITFYVPFASAVLLVALGSDYNIFGVGRTWEEARHHPLPKAMAIAMPESSKAITTAGVVLAVSFGMLATVPLSAFRELAFTMAVGILLDVFVVRTFMVPALLTLVGQKSAWPRKSLRAVPDRSIDAPTPASV</sequence>
<feature type="region of interest" description="Disordered" evidence="7">
    <location>
        <begin position="1"/>
        <end position="20"/>
    </location>
</feature>
<feature type="transmembrane region" description="Helical" evidence="8">
    <location>
        <begin position="591"/>
        <end position="615"/>
    </location>
</feature>
<dbReference type="RefSeq" id="WP_284305523.1">
    <property type="nucleotide sequence ID" value="NZ_BSUO01000001.1"/>
</dbReference>
<dbReference type="InterPro" id="IPR004869">
    <property type="entry name" value="MMPL_dom"/>
</dbReference>
<feature type="transmembrane region" description="Helical" evidence="8">
    <location>
        <begin position="222"/>
        <end position="243"/>
    </location>
</feature>
<feature type="transmembrane region" description="Helical" evidence="8">
    <location>
        <begin position="335"/>
        <end position="358"/>
    </location>
</feature>
<feature type="transmembrane region" description="Helical" evidence="8">
    <location>
        <begin position="394"/>
        <end position="417"/>
    </location>
</feature>
<feature type="transmembrane region" description="Helical" evidence="8">
    <location>
        <begin position="671"/>
        <end position="691"/>
    </location>
</feature>
<keyword evidence="11" id="KW-1185">Reference proteome</keyword>
<keyword evidence="4 8" id="KW-0812">Transmembrane</keyword>
<dbReference type="InterPro" id="IPR000731">
    <property type="entry name" value="SSD"/>
</dbReference>
<dbReference type="Pfam" id="PF03176">
    <property type="entry name" value="MMPL"/>
    <property type="match status" value="2"/>
</dbReference>
<organism evidence="10 11">
    <name type="scientific">Mobilicoccus caccae</name>
    <dbReference type="NCBI Taxonomy" id="1859295"/>
    <lineage>
        <taxon>Bacteria</taxon>
        <taxon>Bacillati</taxon>
        <taxon>Actinomycetota</taxon>
        <taxon>Actinomycetes</taxon>
        <taxon>Micrococcales</taxon>
        <taxon>Dermatophilaceae</taxon>
        <taxon>Mobilicoccus</taxon>
    </lineage>
</organism>
<feature type="transmembrane region" description="Helical" evidence="8">
    <location>
        <begin position="306"/>
        <end position="329"/>
    </location>
</feature>